<dbReference type="PROSITE" id="PS50850">
    <property type="entry name" value="MFS"/>
    <property type="match status" value="1"/>
</dbReference>
<evidence type="ECO:0000313" key="8">
    <source>
        <dbReference type="Proteomes" id="UP000037247"/>
    </source>
</evidence>
<dbReference type="CDD" id="cd17324">
    <property type="entry name" value="MFS_NepI_like"/>
    <property type="match status" value="1"/>
</dbReference>
<keyword evidence="8" id="KW-1185">Reference proteome</keyword>
<dbReference type="Gene3D" id="1.20.1250.20">
    <property type="entry name" value="MFS general substrate transporter like domains"/>
    <property type="match status" value="1"/>
</dbReference>
<feature type="transmembrane region" description="Helical" evidence="5">
    <location>
        <begin position="21"/>
        <end position="40"/>
    </location>
</feature>
<dbReference type="PANTHER" id="PTHR42910">
    <property type="entry name" value="TRANSPORTER SCO4007-RELATED"/>
    <property type="match status" value="1"/>
</dbReference>
<comment type="subcellular location">
    <subcellularLocation>
        <location evidence="1">Cell membrane</location>
        <topology evidence="1">Multi-pass membrane protein</topology>
    </subcellularLocation>
</comment>
<feature type="transmembrane region" description="Helical" evidence="5">
    <location>
        <begin position="144"/>
        <end position="163"/>
    </location>
</feature>
<feature type="transmembrane region" description="Helical" evidence="5">
    <location>
        <begin position="228"/>
        <end position="250"/>
    </location>
</feature>
<comment type="caution">
    <text evidence="7">The sequence shown here is derived from an EMBL/GenBank/DDBJ whole genome shotgun (WGS) entry which is preliminary data.</text>
</comment>
<dbReference type="InterPro" id="IPR011701">
    <property type="entry name" value="MFS"/>
</dbReference>
<accession>A0ABR5IDS0</accession>
<dbReference type="EMBL" id="LDTZ01000016">
    <property type="protein sequence ID" value="KNA91753.1"/>
    <property type="molecule type" value="Genomic_DNA"/>
</dbReference>
<evidence type="ECO:0000256" key="2">
    <source>
        <dbReference type="ARBA" id="ARBA00022692"/>
    </source>
</evidence>
<dbReference type="InterPro" id="IPR036259">
    <property type="entry name" value="MFS_trans_sf"/>
</dbReference>
<keyword evidence="3 5" id="KW-1133">Transmembrane helix</keyword>
<feature type="transmembrane region" description="Helical" evidence="5">
    <location>
        <begin position="353"/>
        <end position="373"/>
    </location>
</feature>
<evidence type="ECO:0000256" key="4">
    <source>
        <dbReference type="ARBA" id="ARBA00023136"/>
    </source>
</evidence>
<evidence type="ECO:0000256" key="5">
    <source>
        <dbReference type="SAM" id="Phobius"/>
    </source>
</evidence>
<dbReference type="Proteomes" id="UP000037247">
    <property type="component" value="Unassembled WGS sequence"/>
</dbReference>
<evidence type="ECO:0000256" key="3">
    <source>
        <dbReference type="ARBA" id="ARBA00022989"/>
    </source>
</evidence>
<evidence type="ECO:0000259" key="6">
    <source>
        <dbReference type="PROSITE" id="PS50850"/>
    </source>
</evidence>
<protein>
    <submittedName>
        <fullName evidence="7">MFS transporter</fullName>
    </submittedName>
</protein>
<dbReference type="PANTHER" id="PTHR42910:SF1">
    <property type="entry name" value="MAJOR FACILITATOR SUPERFAMILY (MFS) PROFILE DOMAIN-CONTAINING PROTEIN"/>
    <property type="match status" value="1"/>
</dbReference>
<feature type="transmembrane region" description="Helical" evidence="5">
    <location>
        <begin position="111"/>
        <end position="137"/>
    </location>
</feature>
<organism evidence="7 8">
    <name type="scientific">Gordonia jacobaea</name>
    <dbReference type="NCBI Taxonomy" id="122202"/>
    <lineage>
        <taxon>Bacteria</taxon>
        <taxon>Bacillati</taxon>
        <taxon>Actinomycetota</taxon>
        <taxon>Actinomycetes</taxon>
        <taxon>Mycobacteriales</taxon>
        <taxon>Gordoniaceae</taxon>
        <taxon>Gordonia</taxon>
    </lineage>
</organism>
<proteinExistence type="predicted"/>
<feature type="transmembrane region" description="Helical" evidence="5">
    <location>
        <begin position="87"/>
        <end position="105"/>
    </location>
</feature>
<feature type="transmembrane region" description="Helical" evidence="5">
    <location>
        <begin position="262"/>
        <end position="281"/>
    </location>
</feature>
<dbReference type="Pfam" id="PF07690">
    <property type="entry name" value="MFS_1"/>
    <property type="match status" value="1"/>
</dbReference>
<keyword evidence="2 5" id="KW-0812">Transmembrane</keyword>
<keyword evidence="4 5" id="KW-0472">Membrane</keyword>
<gene>
    <name evidence="7" type="ORF">ABW18_10565</name>
</gene>
<sequence>MPTTQSGPTSRSGETKRLSRLVVLLFAITAGSSAGCLYYLQPLLHEVGNDFHISTAAAGLVVSITQVGYLIGLALVVPLGDFVNRRLLVGGLLVVSCAALVIAAFSPSYAVLMIMVFAVGISASAAQVVVPWAAAVAAPGQRGAIVGTVMSGLLVGILFSRVFSGLVAQLGGWRTVLAVAAVVQIAMAAAVWWFAPRTPVNASSTSYPRVLWSIVTLIRSENVLRHRMLLGGLNMAAFSGMWTAIAFLLAGAHGSEYHFSDAAIGLFGLAGVAGALAAPRVGKLADRGYLRHTQYGVWAVELVGWALLYWGAHQVIVLIIALLVFDFGVQGVQIANQAAVYSLDDEARSRLTTAYMVAYFAGGVLGSAFGGWAYQTGGWALVCAAGAGTAIAGMILWAVFARVERDHPVQGVAAHSRLRVKAATS</sequence>
<feature type="domain" description="Major facilitator superfamily (MFS) profile" evidence="6">
    <location>
        <begin position="19"/>
        <end position="405"/>
    </location>
</feature>
<dbReference type="SUPFAM" id="SSF103473">
    <property type="entry name" value="MFS general substrate transporter"/>
    <property type="match status" value="1"/>
</dbReference>
<feature type="transmembrane region" description="Helical" evidence="5">
    <location>
        <begin position="175"/>
        <end position="195"/>
    </location>
</feature>
<evidence type="ECO:0000313" key="7">
    <source>
        <dbReference type="EMBL" id="KNA91753.1"/>
    </source>
</evidence>
<name>A0ABR5IDS0_9ACTN</name>
<feature type="transmembrane region" description="Helical" evidence="5">
    <location>
        <begin position="52"/>
        <end position="75"/>
    </location>
</feature>
<reference evidence="7 8" key="1">
    <citation type="submission" date="2015-05" db="EMBL/GenBank/DDBJ databases">
        <title>Draft genome sequence of the bacterium Gordonia jacobaea a new member of the Gordonia genus.</title>
        <authorList>
            <person name="Jimenez-Galisteo G."/>
            <person name="Dominguez A."/>
            <person name="Munoz E."/>
            <person name="Vinas M."/>
        </authorList>
    </citation>
    <scope>NUCLEOTIDE SEQUENCE [LARGE SCALE GENOMIC DNA]</scope>
    <source>
        <strain evidence="8">mv1</strain>
    </source>
</reference>
<dbReference type="InterPro" id="IPR020846">
    <property type="entry name" value="MFS_dom"/>
</dbReference>
<feature type="transmembrane region" description="Helical" evidence="5">
    <location>
        <begin position="379"/>
        <end position="400"/>
    </location>
</feature>
<evidence type="ECO:0000256" key="1">
    <source>
        <dbReference type="ARBA" id="ARBA00004651"/>
    </source>
</evidence>